<dbReference type="GO" id="GO:0045944">
    <property type="term" value="P:positive regulation of transcription by RNA polymerase II"/>
    <property type="evidence" value="ECO:0007669"/>
    <property type="project" value="InterPro"/>
</dbReference>
<evidence type="ECO:0000256" key="5">
    <source>
        <dbReference type="ARBA" id="ARBA00023163"/>
    </source>
</evidence>
<feature type="region of interest" description="Disordered" evidence="8">
    <location>
        <begin position="142"/>
        <end position="190"/>
    </location>
</feature>
<keyword evidence="3" id="KW-0805">Transcription regulation</keyword>
<evidence type="ECO:0000256" key="4">
    <source>
        <dbReference type="ARBA" id="ARBA00023125"/>
    </source>
</evidence>
<comment type="similarity">
    <text evidence="2">Belongs to the bZIP family.</text>
</comment>
<proteinExistence type="inferred from homology"/>
<feature type="compositionally biased region" description="Low complexity" evidence="8">
    <location>
        <begin position="108"/>
        <end position="119"/>
    </location>
</feature>
<dbReference type="InterPro" id="IPR004827">
    <property type="entry name" value="bZIP"/>
</dbReference>
<dbReference type="Pfam" id="PF00170">
    <property type="entry name" value="bZIP_1"/>
    <property type="match status" value="1"/>
</dbReference>
<dbReference type="GO" id="GO:0006986">
    <property type="term" value="P:response to unfolded protein"/>
    <property type="evidence" value="ECO:0007669"/>
    <property type="project" value="UniProtKB-KW"/>
</dbReference>
<dbReference type="InterPro" id="IPR044280">
    <property type="entry name" value="Hac1/HY5"/>
</dbReference>
<keyword evidence="7" id="KW-0539">Nucleus</keyword>
<feature type="compositionally biased region" description="Polar residues" evidence="8">
    <location>
        <begin position="120"/>
        <end position="129"/>
    </location>
</feature>
<feature type="region of interest" description="Disordered" evidence="8">
    <location>
        <begin position="108"/>
        <end position="129"/>
    </location>
</feature>
<evidence type="ECO:0000313" key="10">
    <source>
        <dbReference type="EMBL" id="KAK6543314.1"/>
    </source>
</evidence>
<dbReference type="GO" id="GO:0000981">
    <property type="term" value="F:DNA-binding transcription factor activity, RNA polymerase II-specific"/>
    <property type="evidence" value="ECO:0007669"/>
    <property type="project" value="InterPro"/>
</dbReference>
<evidence type="ECO:0000313" key="11">
    <source>
        <dbReference type="Proteomes" id="UP001365542"/>
    </source>
</evidence>
<dbReference type="SMART" id="SM00338">
    <property type="entry name" value="BRLZ"/>
    <property type="match status" value="1"/>
</dbReference>
<evidence type="ECO:0000259" key="9">
    <source>
        <dbReference type="PROSITE" id="PS50217"/>
    </source>
</evidence>
<reference evidence="10 11" key="1">
    <citation type="submission" date="2019-10" db="EMBL/GenBank/DDBJ databases">
        <authorList>
            <person name="Palmer J.M."/>
        </authorList>
    </citation>
    <scope>NUCLEOTIDE SEQUENCE [LARGE SCALE GENOMIC DNA]</scope>
    <source>
        <strain evidence="10 11">TWF694</strain>
    </source>
</reference>
<gene>
    <name evidence="10" type="ORF">TWF694_000068</name>
</gene>
<evidence type="ECO:0000256" key="1">
    <source>
        <dbReference type="ARBA" id="ARBA00004123"/>
    </source>
</evidence>
<feature type="domain" description="BZIP" evidence="9">
    <location>
        <begin position="186"/>
        <end position="249"/>
    </location>
</feature>
<dbReference type="EMBL" id="JAVHJO010000001">
    <property type="protein sequence ID" value="KAK6543314.1"/>
    <property type="molecule type" value="Genomic_DNA"/>
</dbReference>
<accession>A0AAV9XQ43</accession>
<keyword evidence="4" id="KW-0238">DNA-binding</keyword>
<dbReference type="PROSITE" id="PS00036">
    <property type="entry name" value="BZIP_BASIC"/>
    <property type="match status" value="1"/>
</dbReference>
<dbReference type="GO" id="GO:0003677">
    <property type="term" value="F:DNA binding"/>
    <property type="evidence" value="ECO:0007669"/>
    <property type="project" value="UniProtKB-KW"/>
</dbReference>
<evidence type="ECO:0000256" key="7">
    <source>
        <dbReference type="ARBA" id="ARBA00023242"/>
    </source>
</evidence>
<keyword evidence="6" id="KW-0834">Unfolded protein response</keyword>
<dbReference type="SUPFAM" id="SSF57959">
    <property type="entry name" value="Leucine zipper domain"/>
    <property type="match status" value="1"/>
</dbReference>
<keyword evidence="11" id="KW-1185">Reference proteome</keyword>
<keyword evidence="5" id="KW-0804">Transcription</keyword>
<evidence type="ECO:0000256" key="3">
    <source>
        <dbReference type="ARBA" id="ARBA00023015"/>
    </source>
</evidence>
<dbReference type="GO" id="GO:0005634">
    <property type="term" value="C:nucleus"/>
    <property type="evidence" value="ECO:0007669"/>
    <property type="project" value="UniProtKB-SubCell"/>
</dbReference>
<sequence>MDFDMELYYPPTVFAGYDPTMEETEAATKAALEAELRGMRASCSFPLNHNLYLDVDVDPTWSALAAAAAVGPASAPASISGPSSAAGTGVSSMVAAAAAAAAAAVCGSNMSSSSNNSNNTCGSPLTPNMSINTNNEILIKSEPTENSSLPPESPTKKRRQPWGRQLTPPTTNLPPRKRAKTEAEKQQRAYERVIRNRKAAETSRQRKQAQQDQLVRDLQAALNENRELKERIGVIQKECRTYKSRTAHLQLRLQGISNGSTAMPFKIEDQAPISPTKTEVSETSDAFISPTALTCESPNNLSYDEAISPTSSLAGSPETMTEDDSPRTPRTPSELKSNNNNNNNNMYAGMFNHYAPFSNTESILLPSNAEPRKAANALDLNEHFNDVFTALNYDRNTETTQTHEYVQNIF</sequence>
<organism evidence="10 11">
    <name type="scientific">Orbilia ellipsospora</name>
    <dbReference type="NCBI Taxonomy" id="2528407"/>
    <lineage>
        <taxon>Eukaryota</taxon>
        <taxon>Fungi</taxon>
        <taxon>Dikarya</taxon>
        <taxon>Ascomycota</taxon>
        <taxon>Pezizomycotina</taxon>
        <taxon>Orbiliomycetes</taxon>
        <taxon>Orbiliales</taxon>
        <taxon>Orbiliaceae</taxon>
        <taxon>Orbilia</taxon>
    </lineage>
</organism>
<dbReference type="PANTHER" id="PTHR46714">
    <property type="entry name" value="TRANSCRIPTIONAL ACTIVATOR HAC1"/>
    <property type="match status" value="1"/>
</dbReference>
<dbReference type="InterPro" id="IPR046347">
    <property type="entry name" value="bZIP_sf"/>
</dbReference>
<dbReference type="PANTHER" id="PTHR46714:SF6">
    <property type="entry name" value="TRANSCRIPTIONAL ACTIVATOR HAC1"/>
    <property type="match status" value="1"/>
</dbReference>
<evidence type="ECO:0000256" key="2">
    <source>
        <dbReference type="ARBA" id="ARBA00007163"/>
    </source>
</evidence>
<feature type="compositionally biased region" description="Basic and acidic residues" evidence="8">
    <location>
        <begin position="180"/>
        <end position="190"/>
    </location>
</feature>
<comment type="subcellular location">
    <subcellularLocation>
        <location evidence="1">Nucleus</location>
    </subcellularLocation>
</comment>
<feature type="region of interest" description="Disordered" evidence="8">
    <location>
        <begin position="298"/>
        <end position="344"/>
    </location>
</feature>
<feature type="compositionally biased region" description="Polar residues" evidence="8">
    <location>
        <begin position="328"/>
        <end position="337"/>
    </location>
</feature>
<protein>
    <recommendedName>
        <fullName evidence="9">BZIP domain-containing protein</fullName>
    </recommendedName>
</protein>
<dbReference type="PROSITE" id="PS50217">
    <property type="entry name" value="BZIP"/>
    <property type="match status" value="1"/>
</dbReference>
<feature type="compositionally biased region" description="Polar residues" evidence="8">
    <location>
        <begin position="298"/>
        <end position="314"/>
    </location>
</feature>
<dbReference type="AlphaFoldDB" id="A0AAV9XQ43"/>
<evidence type="ECO:0000256" key="8">
    <source>
        <dbReference type="SAM" id="MobiDB-lite"/>
    </source>
</evidence>
<comment type="caution">
    <text evidence="10">The sequence shown here is derived from an EMBL/GenBank/DDBJ whole genome shotgun (WGS) entry which is preliminary data.</text>
</comment>
<name>A0AAV9XQ43_9PEZI</name>
<evidence type="ECO:0000256" key="6">
    <source>
        <dbReference type="ARBA" id="ARBA00023230"/>
    </source>
</evidence>
<dbReference type="Proteomes" id="UP001365542">
    <property type="component" value="Unassembled WGS sequence"/>
</dbReference>